<dbReference type="InterPro" id="IPR007349">
    <property type="entry name" value="DUF418"/>
</dbReference>
<feature type="transmembrane region" description="Helical" evidence="1">
    <location>
        <begin position="118"/>
        <end position="134"/>
    </location>
</feature>
<dbReference type="EMBL" id="DYUK01000016">
    <property type="protein sequence ID" value="HJG78897.1"/>
    <property type="molecule type" value="Genomic_DNA"/>
</dbReference>
<feature type="transmembrane region" description="Helical" evidence="1">
    <location>
        <begin position="353"/>
        <end position="375"/>
    </location>
</feature>
<feature type="transmembrane region" description="Helical" evidence="1">
    <location>
        <begin position="95"/>
        <end position="112"/>
    </location>
</feature>
<feature type="transmembrane region" description="Helical" evidence="1">
    <location>
        <begin position="289"/>
        <end position="307"/>
    </location>
</feature>
<feature type="domain" description="DUF418" evidence="2">
    <location>
        <begin position="231"/>
        <end position="395"/>
    </location>
</feature>
<reference evidence="3" key="1">
    <citation type="journal article" date="2021" name="PeerJ">
        <title>Extensive microbial diversity within the chicken gut microbiome revealed by metagenomics and culture.</title>
        <authorList>
            <person name="Gilroy R."/>
            <person name="Ravi A."/>
            <person name="Getino M."/>
            <person name="Pursley I."/>
            <person name="Horton D.L."/>
            <person name="Alikhan N.F."/>
            <person name="Baker D."/>
            <person name="Gharbi K."/>
            <person name="Hall N."/>
            <person name="Watson M."/>
            <person name="Adriaenssens E.M."/>
            <person name="Foster-Nyarko E."/>
            <person name="Jarju S."/>
            <person name="Secka A."/>
            <person name="Antonio M."/>
            <person name="Oren A."/>
            <person name="Chaudhuri R.R."/>
            <person name="La Ragione R."/>
            <person name="Hildebrand F."/>
            <person name="Pallen M.J."/>
        </authorList>
    </citation>
    <scope>NUCLEOTIDE SEQUENCE</scope>
    <source>
        <strain evidence="3">ChiGjej5B5-7349</strain>
    </source>
</reference>
<dbReference type="Proteomes" id="UP000784435">
    <property type="component" value="Unassembled WGS sequence"/>
</dbReference>
<dbReference type="PANTHER" id="PTHR30590:SF2">
    <property type="entry name" value="INNER MEMBRANE PROTEIN"/>
    <property type="match status" value="1"/>
</dbReference>
<organism evidence="3 4">
    <name type="scientific">Brevibacterium senegalense</name>
    <dbReference type="NCBI Taxonomy" id="1033736"/>
    <lineage>
        <taxon>Bacteria</taxon>
        <taxon>Bacillati</taxon>
        <taxon>Actinomycetota</taxon>
        <taxon>Actinomycetes</taxon>
        <taxon>Micrococcales</taxon>
        <taxon>Brevibacteriaceae</taxon>
        <taxon>Brevibacterium</taxon>
    </lineage>
</organism>
<evidence type="ECO:0000313" key="3">
    <source>
        <dbReference type="EMBL" id="HJG78897.1"/>
    </source>
</evidence>
<dbReference type="AlphaFoldDB" id="A0A921SMJ1"/>
<gene>
    <name evidence="3" type="ORF">K8V08_00615</name>
</gene>
<feature type="transmembrane region" description="Helical" evidence="1">
    <location>
        <begin position="146"/>
        <end position="169"/>
    </location>
</feature>
<feature type="transmembrane region" description="Helical" evidence="1">
    <location>
        <begin position="328"/>
        <end position="347"/>
    </location>
</feature>
<sequence>MPPRALAPDLARGFMLLLIAIANVSWHLWGHPTGLMSAHPTDGGPVDTALAAVSLVFIDGRIYPMFAFLFGYGMVQFARSRVARGFPDRIVDRMLLRRHLWLLVFGFVHALLLFNGDILGAYGLAGLILGAALFRRSDKALRITSWVLAGALLLFALGGLVIGLLMLLLPAEVQEEIARSTEANGSITDMIAGQSNYALAALIRAGMWIGSTIGTVLMLTVPLAMVLGWLAARRGLLDDPAAHRPTLVSIAVWGIAIGAVGGLPSALAFTGVLPVPAMNSWMLSGIDQLTGVAGGAGYAAAFGLLALRIGSRPGRISSAVAGVGRRSLSFYLLQSVLFAPLLTAWGFGLGQHVGTAIAFAIAVGVWLLSVVLAAVMDVRNTRGPAERLLRRLTYGPHDPAR</sequence>
<reference evidence="3" key="2">
    <citation type="submission" date="2021-09" db="EMBL/GenBank/DDBJ databases">
        <authorList>
            <person name="Gilroy R."/>
        </authorList>
    </citation>
    <scope>NUCLEOTIDE SEQUENCE</scope>
    <source>
        <strain evidence="3">ChiGjej5B5-7349</strain>
    </source>
</reference>
<protein>
    <submittedName>
        <fullName evidence="3">DUF418 domain-containing protein</fullName>
    </submittedName>
</protein>
<feature type="transmembrane region" description="Helical" evidence="1">
    <location>
        <begin position="250"/>
        <end position="269"/>
    </location>
</feature>
<evidence type="ECO:0000256" key="1">
    <source>
        <dbReference type="SAM" id="Phobius"/>
    </source>
</evidence>
<feature type="transmembrane region" description="Helical" evidence="1">
    <location>
        <begin position="205"/>
        <end position="230"/>
    </location>
</feature>
<accession>A0A921SMJ1</accession>
<name>A0A921SMJ1_9MICO</name>
<feature type="transmembrane region" description="Helical" evidence="1">
    <location>
        <begin position="12"/>
        <end position="29"/>
    </location>
</feature>
<keyword evidence="1" id="KW-1133">Transmembrane helix</keyword>
<dbReference type="InterPro" id="IPR052529">
    <property type="entry name" value="Bact_Transport_Assoc"/>
</dbReference>
<dbReference type="PANTHER" id="PTHR30590">
    <property type="entry name" value="INNER MEMBRANE PROTEIN"/>
    <property type="match status" value="1"/>
</dbReference>
<keyword evidence="1" id="KW-0472">Membrane</keyword>
<proteinExistence type="predicted"/>
<feature type="transmembrane region" description="Helical" evidence="1">
    <location>
        <begin position="49"/>
        <end position="75"/>
    </location>
</feature>
<keyword evidence="1" id="KW-0812">Transmembrane</keyword>
<evidence type="ECO:0000313" key="4">
    <source>
        <dbReference type="Proteomes" id="UP000784435"/>
    </source>
</evidence>
<evidence type="ECO:0000259" key="2">
    <source>
        <dbReference type="Pfam" id="PF04235"/>
    </source>
</evidence>
<dbReference type="Pfam" id="PF04235">
    <property type="entry name" value="DUF418"/>
    <property type="match status" value="1"/>
</dbReference>
<comment type="caution">
    <text evidence="3">The sequence shown here is derived from an EMBL/GenBank/DDBJ whole genome shotgun (WGS) entry which is preliminary data.</text>
</comment>